<dbReference type="InterPro" id="IPR013482">
    <property type="entry name" value="Molybde_CF_guanTrfase"/>
</dbReference>
<gene>
    <name evidence="9" type="ORF">YC6258_01545</name>
</gene>
<keyword evidence="4" id="KW-0547">Nucleotide-binding</keyword>
<dbReference type="PANTHER" id="PTHR19136">
    <property type="entry name" value="MOLYBDENUM COFACTOR GUANYLYLTRANSFERASE"/>
    <property type="match status" value="1"/>
</dbReference>
<evidence type="ECO:0000256" key="7">
    <source>
        <dbReference type="ARBA" id="ARBA00023150"/>
    </source>
</evidence>
<proteinExistence type="predicted"/>
<keyword evidence="1" id="KW-0963">Cytoplasm</keyword>
<protein>
    <submittedName>
        <fullName evidence="9">Molybdopterin-guanine dinucleotide biosynthesis protein A</fullName>
    </submittedName>
</protein>
<evidence type="ECO:0000256" key="4">
    <source>
        <dbReference type="ARBA" id="ARBA00022741"/>
    </source>
</evidence>
<dbReference type="SUPFAM" id="SSF53448">
    <property type="entry name" value="Nucleotide-diphospho-sugar transferases"/>
    <property type="match status" value="1"/>
</dbReference>
<keyword evidence="3" id="KW-0479">Metal-binding</keyword>
<keyword evidence="10" id="KW-1185">Reference proteome</keyword>
<dbReference type="PATRIC" id="fig|1445510.3.peg.1511"/>
<evidence type="ECO:0000313" key="9">
    <source>
        <dbReference type="EMBL" id="AJQ93593.1"/>
    </source>
</evidence>
<evidence type="ECO:0000256" key="2">
    <source>
        <dbReference type="ARBA" id="ARBA00022679"/>
    </source>
</evidence>
<dbReference type="RefSeq" id="WP_044616339.1">
    <property type="nucleotide sequence ID" value="NZ_CP007142.1"/>
</dbReference>
<keyword evidence="5" id="KW-0460">Magnesium</keyword>
<organism evidence="9 10">
    <name type="scientific">Gynuella sunshinyii YC6258</name>
    <dbReference type="NCBI Taxonomy" id="1445510"/>
    <lineage>
        <taxon>Bacteria</taxon>
        <taxon>Pseudomonadati</taxon>
        <taxon>Pseudomonadota</taxon>
        <taxon>Gammaproteobacteria</taxon>
        <taxon>Oceanospirillales</taxon>
        <taxon>Saccharospirillaceae</taxon>
        <taxon>Gynuella</taxon>
    </lineage>
</organism>
<dbReference type="InterPro" id="IPR029044">
    <property type="entry name" value="Nucleotide-diphossugar_trans"/>
</dbReference>
<evidence type="ECO:0000256" key="1">
    <source>
        <dbReference type="ARBA" id="ARBA00022490"/>
    </source>
</evidence>
<dbReference type="STRING" id="1445510.YC6258_01545"/>
<reference evidence="9 10" key="1">
    <citation type="submission" date="2014-01" db="EMBL/GenBank/DDBJ databases">
        <title>Full genme sequencing of cellulolytic bacterium Gynuella sunshinyii YC6258T gen. nov., sp. nov.</title>
        <authorList>
            <person name="Khan H."/>
            <person name="Chung E.J."/>
            <person name="Chung Y.R."/>
        </authorList>
    </citation>
    <scope>NUCLEOTIDE SEQUENCE [LARGE SCALE GENOMIC DNA]</scope>
    <source>
        <strain evidence="9 10">YC6258</strain>
    </source>
</reference>
<dbReference type="Pfam" id="PF12804">
    <property type="entry name" value="NTP_transf_3"/>
    <property type="match status" value="1"/>
</dbReference>
<keyword evidence="6" id="KW-0342">GTP-binding</keyword>
<evidence type="ECO:0000259" key="8">
    <source>
        <dbReference type="Pfam" id="PF12804"/>
    </source>
</evidence>
<keyword evidence="2" id="KW-0808">Transferase</keyword>
<keyword evidence="7" id="KW-0501">Molybdenum cofactor biosynthesis</keyword>
<evidence type="ECO:0000256" key="5">
    <source>
        <dbReference type="ARBA" id="ARBA00022842"/>
    </source>
</evidence>
<dbReference type="GO" id="GO:0005525">
    <property type="term" value="F:GTP binding"/>
    <property type="evidence" value="ECO:0007669"/>
    <property type="project" value="UniProtKB-KW"/>
</dbReference>
<dbReference type="AlphaFoldDB" id="A0A0C5VJL8"/>
<accession>A0A0C5VJL8</accession>
<dbReference type="GO" id="GO:0046872">
    <property type="term" value="F:metal ion binding"/>
    <property type="evidence" value="ECO:0007669"/>
    <property type="project" value="UniProtKB-KW"/>
</dbReference>
<dbReference type="PANTHER" id="PTHR19136:SF81">
    <property type="entry name" value="MOLYBDENUM COFACTOR GUANYLYLTRANSFERASE"/>
    <property type="match status" value="1"/>
</dbReference>
<evidence type="ECO:0000313" key="10">
    <source>
        <dbReference type="Proteomes" id="UP000032266"/>
    </source>
</evidence>
<evidence type="ECO:0000256" key="3">
    <source>
        <dbReference type="ARBA" id="ARBA00022723"/>
    </source>
</evidence>
<dbReference type="KEGG" id="gsn:YC6258_01545"/>
<dbReference type="Gene3D" id="3.90.550.10">
    <property type="entry name" value="Spore Coat Polysaccharide Biosynthesis Protein SpsA, Chain A"/>
    <property type="match status" value="1"/>
</dbReference>
<evidence type="ECO:0000256" key="6">
    <source>
        <dbReference type="ARBA" id="ARBA00023134"/>
    </source>
</evidence>
<dbReference type="GO" id="GO:1902758">
    <property type="term" value="P:bis(molybdopterin guanine dinucleotide)molybdenum biosynthetic process"/>
    <property type="evidence" value="ECO:0007669"/>
    <property type="project" value="TreeGrafter"/>
</dbReference>
<dbReference type="Proteomes" id="UP000032266">
    <property type="component" value="Chromosome"/>
</dbReference>
<dbReference type="CDD" id="cd02503">
    <property type="entry name" value="MobA"/>
    <property type="match status" value="1"/>
</dbReference>
<dbReference type="OrthoDB" id="9788394at2"/>
<dbReference type="GO" id="GO:0016779">
    <property type="term" value="F:nucleotidyltransferase activity"/>
    <property type="evidence" value="ECO:0007669"/>
    <property type="project" value="UniProtKB-ARBA"/>
</dbReference>
<dbReference type="EMBL" id="CP007142">
    <property type="protein sequence ID" value="AJQ93593.1"/>
    <property type="molecule type" value="Genomic_DNA"/>
</dbReference>
<feature type="domain" description="MobA-like NTP transferase" evidence="8">
    <location>
        <begin position="3"/>
        <end position="133"/>
    </location>
</feature>
<name>A0A0C5VJL8_9GAMM</name>
<dbReference type="HOGENOM" id="CLU_055597_3_1_6"/>
<dbReference type="InterPro" id="IPR025877">
    <property type="entry name" value="MobA-like_NTP_Trfase"/>
</dbReference>
<sequence>MLGVILAGGRSSRMGQDKSRLMINGQTLLQRQQSILEQLGLEVIISGPDGVHDEFADYPGPLAGIYSVIRQQPAASWLFVPVDLPLIRPATLARLMNHSSEAGCCYDYHPLPLLLKSSAQLIPELYKRLQKSGPDLSVRAFNRSMGVEQLALNSDDEICLSNANDPQQWQTLLRQL</sequence>